<evidence type="ECO:0000313" key="5">
    <source>
        <dbReference type="Proteomes" id="UP001620626"/>
    </source>
</evidence>
<accession>A0ABD2LGE4</accession>
<reference evidence="3 5" key="1">
    <citation type="submission" date="2024-10" db="EMBL/GenBank/DDBJ databases">
        <authorList>
            <person name="Kim D."/>
        </authorList>
    </citation>
    <scope>NUCLEOTIDE SEQUENCE [LARGE SCALE GENOMIC DNA]</scope>
    <source>
        <strain evidence="3">BH-2024</strain>
    </source>
</reference>
<protein>
    <submittedName>
        <fullName evidence="3">Uncharacterized protein</fullName>
    </submittedName>
</protein>
<feature type="region of interest" description="Disordered" evidence="1">
    <location>
        <begin position="24"/>
        <end position="174"/>
    </location>
</feature>
<feature type="compositionally biased region" description="Polar residues" evidence="1">
    <location>
        <begin position="48"/>
        <end position="64"/>
    </location>
</feature>
<feature type="chain" id="PRO_5044724274" evidence="2">
    <location>
        <begin position="22"/>
        <end position="667"/>
    </location>
</feature>
<feature type="compositionally biased region" description="Polar residues" evidence="1">
    <location>
        <begin position="129"/>
        <end position="165"/>
    </location>
</feature>
<dbReference type="Proteomes" id="UP001620626">
    <property type="component" value="Unassembled WGS sequence"/>
</dbReference>
<evidence type="ECO:0000256" key="2">
    <source>
        <dbReference type="SAM" id="SignalP"/>
    </source>
</evidence>
<evidence type="ECO:0000256" key="1">
    <source>
        <dbReference type="SAM" id="MobiDB-lite"/>
    </source>
</evidence>
<name>A0ABD2LGE4_9BILA</name>
<dbReference type="EMBL" id="JBICBT010000420">
    <property type="protein sequence ID" value="KAL3114300.1"/>
    <property type="molecule type" value="Genomic_DNA"/>
</dbReference>
<keyword evidence="2" id="KW-0732">Signal</keyword>
<evidence type="ECO:0000313" key="3">
    <source>
        <dbReference type="EMBL" id="KAL3114300.1"/>
    </source>
</evidence>
<sequence length="667" mass="71894">MAPSLKLLFQFAIMMAVASHAFSGQSQNNSNRTTIPALGQNGSGLGSIASNPENQIKNEATNGQSGDGYESVASDPEIGTKNEETIGQSGTESVASQPENGTKNEETVGQSGTESVASQPESGIKNEETNGQSGTESIVSQPKNGTKNEETVVQSGTESVASQPESGIKKQEANGQNAYSINPFAQRMRKLFLVRKKRSPLLVALGTGAATFLANAATKVQGIIVDGIAKMGMNVICTMGRDICECGKGACIEHPGWESSICCGKNFELKCCVDAPPEIVQVSRACKKEKKDCSCGWGKCIRSAGDRESECCAEGYAFQCCTTEPTTTPTTTLPPEYAAELLCTQIARACSCGWAKCIEEEGAKQSFCCKAGRVQKCCVDPQKEYKMVKRETGDLVSELRQKDECSGKNHTCFCGIYPGLQGAAGLKFLCCDSSSVCSCCEMDWPLHKPTLDFVLPVAKSAECDAPNPHTLSYCVSSIGTTADNCCPDNYRYSEEGYFSYHNMELCDASKNNFSLDCPSGKWPLVIKRYQHYHDPAPIIVRTCRFQEKPMVLESVVEACKKRSKIDCPSCGWAKCVSYPGYIGSGCCPDEFIFQCCANELQPPIAGGWLQVTVPTKSTTEILPTISPNENATEEPNNAVNLLSNKMCCALASFLAMTLHFVNNQHPL</sequence>
<keyword evidence="5" id="KW-1185">Reference proteome</keyword>
<feature type="compositionally biased region" description="Polar residues" evidence="1">
    <location>
        <begin position="85"/>
        <end position="121"/>
    </location>
</feature>
<dbReference type="EMBL" id="JBICBT010000244">
    <property type="protein sequence ID" value="KAL3119489.1"/>
    <property type="molecule type" value="Genomic_DNA"/>
</dbReference>
<dbReference type="AlphaFoldDB" id="A0ABD2LGE4"/>
<evidence type="ECO:0000313" key="4">
    <source>
        <dbReference type="EMBL" id="KAL3119489.1"/>
    </source>
</evidence>
<feature type="compositionally biased region" description="Polar residues" evidence="1">
    <location>
        <begin position="24"/>
        <end position="34"/>
    </location>
</feature>
<comment type="caution">
    <text evidence="3">The sequence shown here is derived from an EMBL/GenBank/DDBJ whole genome shotgun (WGS) entry which is preliminary data.</text>
</comment>
<feature type="signal peptide" evidence="2">
    <location>
        <begin position="1"/>
        <end position="21"/>
    </location>
</feature>
<organism evidence="3 5">
    <name type="scientific">Heterodera trifolii</name>
    <dbReference type="NCBI Taxonomy" id="157864"/>
    <lineage>
        <taxon>Eukaryota</taxon>
        <taxon>Metazoa</taxon>
        <taxon>Ecdysozoa</taxon>
        <taxon>Nematoda</taxon>
        <taxon>Chromadorea</taxon>
        <taxon>Rhabditida</taxon>
        <taxon>Tylenchina</taxon>
        <taxon>Tylenchomorpha</taxon>
        <taxon>Tylenchoidea</taxon>
        <taxon>Heteroderidae</taxon>
        <taxon>Heteroderinae</taxon>
        <taxon>Heterodera</taxon>
    </lineage>
</organism>
<gene>
    <name evidence="4" type="ORF">niasHT_009003</name>
    <name evidence="3" type="ORF">niasHT_011533</name>
</gene>
<proteinExistence type="predicted"/>